<evidence type="ECO:0000259" key="2">
    <source>
        <dbReference type="Pfam" id="PF00725"/>
    </source>
</evidence>
<sequence length="289" mass="30825">MKVAVLGAGIMGNGIAQLAVMAGDEAVAYDVARPQLDRAGAAVGTSLARFVRSGKRTQEQADADRARLTFTTDLAEAVAGADVVIEAAPEILDLKQDLWRQVVQHAPAEALLGTNTSQLSITSIAAALGDDAHRLVGVHFFNPPVMMRLVEVIAGLQTDPAQVDRAKAFGEHVGKQVVVCRKDSPGFITSRAYAILRLECVRMLEEGVATAEDIDTALKLGFNFPMGPLELGDMNGIDTYVHAISGLEQAHGDRFRPTVGLRNMVAAGRLGRKSGAGFYDYDEEGARRV</sequence>
<dbReference type="Pfam" id="PF00725">
    <property type="entry name" value="3HCDH"/>
    <property type="match status" value="1"/>
</dbReference>
<dbReference type="PANTHER" id="PTHR48075">
    <property type="entry name" value="3-HYDROXYACYL-COA DEHYDROGENASE FAMILY PROTEIN"/>
    <property type="match status" value="1"/>
</dbReference>
<dbReference type="SUPFAM" id="SSF51735">
    <property type="entry name" value="NAD(P)-binding Rossmann-fold domains"/>
    <property type="match status" value="1"/>
</dbReference>
<dbReference type="InterPro" id="IPR013328">
    <property type="entry name" value="6PGD_dom2"/>
</dbReference>
<protein>
    <submittedName>
        <fullName evidence="4">Unannotated protein</fullName>
    </submittedName>
</protein>
<dbReference type="Pfam" id="PF02737">
    <property type="entry name" value="3HCDH_N"/>
    <property type="match status" value="1"/>
</dbReference>
<dbReference type="Gene3D" id="1.10.1040.10">
    <property type="entry name" value="N-(1-d-carboxylethyl)-l-norvaline Dehydrogenase, domain 2"/>
    <property type="match status" value="1"/>
</dbReference>
<name>A0A6J7FTC5_9ZZZZ</name>
<dbReference type="PIRSF" id="PIRSF000105">
    <property type="entry name" value="HCDH"/>
    <property type="match status" value="1"/>
</dbReference>
<dbReference type="InterPro" id="IPR036291">
    <property type="entry name" value="NAD(P)-bd_dom_sf"/>
</dbReference>
<dbReference type="InterPro" id="IPR022694">
    <property type="entry name" value="3-OHacyl-CoA_DH"/>
</dbReference>
<keyword evidence="1" id="KW-0560">Oxidoreductase</keyword>
<dbReference type="InterPro" id="IPR008927">
    <property type="entry name" value="6-PGluconate_DH-like_C_sf"/>
</dbReference>
<dbReference type="EMBL" id="CAFBMK010000008">
    <property type="protein sequence ID" value="CAB4895209.1"/>
    <property type="molecule type" value="Genomic_DNA"/>
</dbReference>
<dbReference type="SUPFAM" id="SSF48179">
    <property type="entry name" value="6-phosphogluconate dehydrogenase C-terminal domain-like"/>
    <property type="match status" value="1"/>
</dbReference>
<dbReference type="AlphaFoldDB" id="A0A6J7FTC5"/>
<organism evidence="4">
    <name type="scientific">freshwater metagenome</name>
    <dbReference type="NCBI Taxonomy" id="449393"/>
    <lineage>
        <taxon>unclassified sequences</taxon>
        <taxon>metagenomes</taxon>
        <taxon>ecological metagenomes</taxon>
    </lineage>
</organism>
<dbReference type="PANTHER" id="PTHR48075:SF5">
    <property type="entry name" value="3-HYDROXYBUTYRYL-COA DEHYDROGENASE"/>
    <property type="match status" value="1"/>
</dbReference>
<evidence type="ECO:0000259" key="3">
    <source>
        <dbReference type="Pfam" id="PF02737"/>
    </source>
</evidence>
<feature type="domain" description="3-hydroxyacyl-CoA dehydrogenase NAD binding" evidence="3">
    <location>
        <begin position="2"/>
        <end position="183"/>
    </location>
</feature>
<gene>
    <name evidence="4" type="ORF">UFOPK3564_00256</name>
</gene>
<proteinExistence type="predicted"/>
<dbReference type="InterPro" id="IPR006108">
    <property type="entry name" value="3HC_DH_C"/>
</dbReference>
<reference evidence="4" key="1">
    <citation type="submission" date="2020-05" db="EMBL/GenBank/DDBJ databases">
        <authorList>
            <person name="Chiriac C."/>
            <person name="Salcher M."/>
            <person name="Ghai R."/>
            <person name="Kavagutti S V."/>
        </authorList>
    </citation>
    <scope>NUCLEOTIDE SEQUENCE</scope>
</reference>
<evidence type="ECO:0000256" key="1">
    <source>
        <dbReference type="ARBA" id="ARBA00023002"/>
    </source>
</evidence>
<feature type="domain" description="3-hydroxyacyl-CoA dehydrogenase C-terminal" evidence="2">
    <location>
        <begin position="186"/>
        <end position="281"/>
    </location>
</feature>
<dbReference type="Gene3D" id="3.40.50.720">
    <property type="entry name" value="NAD(P)-binding Rossmann-like Domain"/>
    <property type="match status" value="1"/>
</dbReference>
<dbReference type="GO" id="GO:0006631">
    <property type="term" value="P:fatty acid metabolic process"/>
    <property type="evidence" value="ECO:0007669"/>
    <property type="project" value="InterPro"/>
</dbReference>
<dbReference type="GO" id="GO:0070403">
    <property type="term" value="F:NAD+ binding"/>
    <property type="evidence" value="ECO:0007669"/>
    <property type="project" value="InterPro"/>
</dbReference>
<accession>A0A6J7FTC5</accession>
<dbReference type="InterPro" id="IPR006176">
    <property type="entry name" value="3-OHacyl-CoA_DH_NAD-bd"/>
</dbReference>
<dbReference type="GO" id="GO:0016616">
    <property type="term" value="F:oxidoreductase activity, acting on the CH-OH group of donors, NAD or NADP as acceptor"/>
    <property type="evidence" value="ECO:0007669"/>
    <property type="project" value="InterPro"/>
</dbReference>
<evidence type="ECO:0000313" key="4">
    <source>
        <dbReference type="EMBL" id="CAB4895209.1"/>
    </source>
</evidence>